<dbReference type="EMBL" id="AHZU02000430">
    <property type="protein sequence ID" value="KFG44487.1"/>
    <property type="molecule type" value="Genomic_DNA"/>
</dbReference>
<feature type="compositionally biased region" description="Polar residues" evidence="1">
    <location>
        <begin position="66"/>
        <end position="87"/>
    </location>
</feature>
<evidence type="ECO:0000313" key="2">
    <source>
        <dbReference type="EMBL" id="KFG44487.1"/>
    </source>
</evidence>
<name>A0A086KJB9_TOXGO</name>
<organism evidence="2 3">
    <name type="scientific">Toxoplasma gondii GAB2-2007-GAL-DOM2</name>
    <dbReference type="NCBI Taxonomy" id="1130820"/>
    <lineage>
        <taxon>Eukaryota</taxon>
        <taxon>Sar</taxon>
        <taxon>Alveolata</taxon>
        <taxon>Apicomplexa</taxon>
        <taxon>Conoidasida</taxon>
        <taxon>Coccidia</taxon>
        <taxon>Eucoccidiorida</taxon>
        <taxon>Eimeriorina</taxon>
        <taxon>Sarcocystidae</taxon>
        <taxon>Toxoplasma</taxon>
    </lineage>
</organism>
<feature type="region of interest" description="Disordered" evidence="1">
    <location>
        <begin position="394"/>
        <end position="436"/>
    </location>
</feature>
<feature type="compositionally biased region" description="Gly residues" evidence="1">
    <location>
        <begin position="39"/>
        <end position="50"/>
    </location>
</feature>
<gene>
    <name evidence="2" type="ORF">TGDOM2_310610</name>
</gene>
<feature type="region of interest" description="Disordered" evidence="1">
    <location>
        <begin position="38"/>
        <end position="179"/>
    </location>
</feature>
<sequence length="436" mass="43159">MAAWPSSSFISSSWGGGAGTGGAVSFASLAASSSFPGGTAPGGNPVGLGGMNPFSPGQAAFGSGAGPSNTLSTTQPNAFSGQSSSVLGASLTASTSPFGASSSSLFSSASSSSFGASTLFGSASSSSSSSPFGSSTLFGASSSSPFGVSSSSSTSSLFGAPSPSSSSPFGVSSSSSTSSLFGAPSSSSSSPFGVSSSSSTSSLFGAPSSSSSSPFGVSSSSLFGSSSSPFGTAGGTAPAAALEGGQGAKSEGTKFIDAWKNLEAAAKGGIWPFSSFGVAEAECLFVGLDISPEEHRYLFYQRPQSEWRALGEQIVATQLQHLRQFHALVGEKAAADRLSFEAAPPSVEFLRLVLGGSLPETSFSVPQETLQTPSLGALGAPPAMNKAEINREVSNLESLGTPGTRRDETDARGAAFAAPQFEPGKIPDVPPPRELC</sequence>
<dbReference type="AlphaFoldDB" id="A0A086KJB9"/>
<dbReference type="OrthoDB" id="333322at2759"/>
<evidence type="ECO:0008006" key="4">
    <source>
        <dbReference type="Google" id="ProtNLM"/>
    </source>
</evidence>
<accession>A0A086KJB9</accession>
<feature type="compositionally biased region" description="Low complexity" evidence="1">
    <location>
        <begin position="93"/>
        <end position="179"/>
    </location>
</feature>
<dbReference type="Proteomes" id="UP000028837">
    <property type="component" value="Unassembled WGS sequence"/>
</dbReference>
<comment type="caution">
    <text evidence="2">The sequence shown here is derived from an EMBL/GenBank/DDBJ whole genome shotgun (WGS) entry which is preliminary data.</text>
</comment>
<dbReference type="VEuPathDB" id="ToxoDB:TGDOM2_310610"/>
<protein>
    <recommendedName>
        <fullName evidence="4">Nucleoporin FG repeat region protein</fullName>
    </recommendedName>
</protein>
<evidence type="ECO:0000313" key="3">
    <source>
        <dbReference type="Proteomes" id="UP000028837"/>
    </source>
</evidence>
<reference evidence="2 3" key="1">
    <citation type="submission" date="2014-02" db="EMBL/GenBank/DDBJ databases">
        <authorList>
            <person name="Sibley D."/>
            <person name="Venepally P."/>
            <person name="Karamycheva S."/>
            <person name="Hadjithomas M."/>
            <person name="Khan A."/>
            <person name="Brunk B."/>
            <person name="Roos D."/>
            <person name="Caler E."/>
            <person name="Lorenzi H."/>
        </authorList>
    </citation>
    <scope>NUCLEOTIDE SEQUENCE [LARGE SCALE GENOMIC DNA]</scope>
    <source>
        <strain evidence="2 3">GAB2-2007-GAL-DOM2</strain>
    </source>
</reference>
<proteinExistence type="predicted"/>
<evidence type="ECO:0000256" key="1">
    <source>
        <dbReference type="SAM" id="MobiDB-lite"/>
    </source>
</evidence>